<dbReference type="EMBL" id="JAULSV010000003">
    <property type="protein sequence ID" value="KAK0649612.1"/>
    <property type="molecule type" value="Genomic_DNA"/>
</dbReference>
<accession>A0AA40CT16</accession>
<keyword evidence="2" id="KW-1185">Reference proteome</keyword>
<sequence>MWLPRTPASIYLGLPALDRALSPSSATIAQPQQPSAPSSFGFASPFHHRLSPNIIPNFAFATAVKLKQHLFYLLRHHDHTSHHDILYHEAHQEGQRPRLLPARCSAGDRSLSWL</sequence>
<comment type="caution">
    <text evidence="1">The sequence shown here is derived from an EMBL/GenBank/DDBJ whole genome shotgun (WGS) entry which is preliminary data.</text>
</comment>
<dbReference type="Proteomes" id="UP001174936">
    <property type="component" value="Unassembled WGS sequence"/>
</dbReference>
<name>A0AA40CT16_9PEZI</name>
<reference evidence="1" key="1">
    <citation type="submission" date="2023-06" db="EMBL/GenBank/DDBJ databases">
        <title>Genome-scale phylogeny and comparative genomics of the fungal order Sordariales.</title>
        <authorList>
            <consortium name="Lawrence Berkeley National Laboratory"/>
            <person name="Hensen N."/>
            <person name="Bonometti L."/>
            <person name="Westerberg I."/>
            <person name="Brannstrom I.O."/>
            <person name="Guillou S."/>
            <person name="Cros-Aarteil S."/>
            <person name="Calhoun S."/>
            <person name="Haridas S."/>
            <person name="Kuo A."/>
            <person name="Mondo S."/>
            <person name="Pangilinan J."/>
            <person name="Riley R."/>
            <person name="Labutti K."/>
            <person name="Andreopoulos B."/>
            <person name="Lipzen A."/>
            <person name="Chen C."/>
            <person name="Yanf M."/>
            <person name="Daum C."/>
            <person name="Ng V."/>
            <person name="Clum A."/>
            <person name="Steindorff A."/>
            <person name="Ohm R."/>
            <person name="Martin F."/>
            <person name="Silar P."/>
            <person name="Natvig D."/>
            <person name="Lalanne C."/>
            <person name="Gautier V."/>
            <person name="Ament-Velasquez S.L."/>
            <person name="Kruys A."/>
            <person name="Hutchinson M.I."/>
            <person name="Powell A.J."/>
            <person name="Barry K."/>
            <person name="Miller A.N."/>
            <person name="Grigoriev I.V."/>
            <person name="Debuchy R."/>
            <person name="Gladieux P."/>
            <person name="Thoren M.H."/>
            <person name="Johannesson H."/>
        </authorList>
    </citation>
    <scope>NUCLEOTIDE SEQUENCE</scope>
    <source>
        <strain evidence="1">SMH2532-1</strain>
    </source>
</reference>
<protein>
    <submittedName>
        <fullName evidence="1">Uncharacterized protein</fullName>
    </submittedName>
</protein>
<evidence type="ECO:0000313" key="2">
    <source>
        <dbReference type="Proteomes" id="UP001174936"/>
    </source>
</evidence>
<dbReference type="AlphaFoldDB" id="A0AA40CT16"/>
<organism evidence="1 2">
    <name type="scientific">Cercophora newfieldiana</name>
    <dbReference type="NCBI Taxonomy" id="92897"/>
    <lineage>
        <taxon>Eukaryota</taxon>
        <taxon>Fungi</taxon>
        <taxon>Dikarya</taxon>
        <taxon>Ascomycota</taxon>
        <taxon>Pezizomycotina</taxon>
        <taxon>Sordariomycetes</taxon>
        <taxon>Sordariomycetidae</taxon>
        <taxon>Sordariales</taxon>
        <taxon>Lasiosphaeriaceae</taxon>
        <taxon>Cercophora</taxon>
    </lineage>
</organism>
<proteinExistence type="predicted"/>
<gene>
    <name evidence="1" type="ORF">B0T16DRAFT_492214</name>
</gene>
<evidence type="ECO:0000313" key="1">
    <source>
        <dbReference type="EMBL" id="KAK0649612.1"/>
    </source>
</evidence>